<keyword evidence="1" id="KW-0812">Transmembrane</keyword>
<evidence type="ECO:0000313" key="2">
    <source>
        <dbReference type="EMBL" id="JAP26045.1"/>
    </source>
</evidence>
<feature type="transmembrane region" description="Helical" evidence="1">
    <location>
        <begin position="7"/>
        <end position="26"/>
    </location>
</feature>
<proteinExistence type="predicted"/>
<keyword evidence="1" id="KW-1133">Transmembrane helix</keyword>
<evidence type="ECO:0000256" key="1">
    <source>
        <dbReference type="SAM" id="Phobius"/>
    </source>
</evidence>
<name>A0A0V0I094_SOLCH</name>
<dbReference type="EMBL" id="GEDG01012638">
    <property type="protein sequence ID" value="JAP26045.1"/>
    <property type="molecule type" value="Transcribed_RNA"/>
</dbReference>
<keyword evidence="1" id="KW-0472">Membrane</keyword>
<dbReference type="AlphaFoldDB" id="A0A0V0I094"/>
<sequence length="69" mass="7962">MLISPFLIVSSCWLVPSLISLMLVFLDFFVFFHVFIHLSFLQGMLKMALMYVPKSLSRMVFGLSHSPSY</sequence>
<protein>
    <submittedName>
        <fullName evidence="2">Putative ovule protein</fullName>
    </submittedName>
</protein>
<accession>A0A0V0I094</accession>
<organism evidence="2">
    <name type="scientific">Solanum chacoense</name>
    <name type="common">Chaco potato</name>
    <dbReference type="NCBI Taxonomy" id="4108"/>
    <lineage>
        <taxon>Eukaryota</taxon>
        <taxon>Viridiplantae</taxon>
        <taxon>Streptophyta</taxon>
        <taxon>Embryophyta</taxon>
        <taxon>Tracheophyta</taxon>
        <taxon>Spermatophyta</taxon>
        <taxon>Magnoliopsida</taxon>
        <taxon>eudicotyledons</taxon>
        <taxon>Gunneridae</taxon>
        <taxon>Pentapetalae</taxon>
        <taxon>asterids</taxon>
        <taxon>lamiids</taxon>
        <taxon>Solanales</taxon>
        <taxon>Solanaceae</taxon>
        <taxon>Solanoideae</taxon>
        <taxon>Solaneae</taxon>
        <taxon>Solanum</taxon>
    </lineage>
</organism>
<reference evidence="2" key="1">
    <citation type="submission" date="2015-12" db="EMBL/GenBank/DDBJ databases">
        <title>Gene expression during late stages of embryo sac development: a critical building block for successful pollen-pistil interactions.</title>
        <authorList>
            <person name="Liu Y."/>
            <person name="Joly V."/>
            <person name="Sabar M."/>
            <person name="Matton D.P."/>
        </authorList>
    </citation>
    <scope>NUCLEOTIDE SEQUENCE</scope>
</reference>